<evidence type="ECO:0000313" key="7">
    <source>
        <dbReference type="Proteomes" id="UP000264840"/>
    </source>
</evidence>
<dbReference type="GO" id="GO:0005886">
    <property type="term" value="C:plasma membrane"/>
    <property type="evidence" value="ECO:0007669"/>
    <property type="project" value="TreeGrafter"/>
</dbReference>
<dbReference type="PANTHER" id="PTHR11860">
    <property type="entry name" value="POLYMERIC-IMMUNOGLOBULIN RECEPTOR"/>
    <property type="match status" value="1"/>
</dbReference>
<proteinExistence type="predicted"/>
<sequence>RIYRAGTLSAIMKSIFFFSCFLYVIIKVEGFEGRNVSFQCSHTLAWKNHKYFCKDPCTRMEDILVTVESGRRAESGRITLVDSGNGSFSVTFSHLQLSDSQKYRCGLFFLFFFLKHYFLTPTLPLRPFLLKLQQGRVCLTAPMSKCFSHLIS</sequence>
<evidence type="ECO:0000256" key="3">
    <source>
        <dbReference type="ARBA" id="ARBA00023136"/>
    </source>
</evidence>
<evidence type="ECO:0000313" key="6">
    <source>
        <dbReference type="Ensembl" id="ENSHBUP00000013551.1"/>
    </source>
</evidence>
<dbReference type="Proteomes" id="UP000264840">
    <property type="component" value="Unplaced"/>
</dbReference>
<evidence type="ECO:0000256" key="1">
    <source>
        <dbReference type="ARBA" id="ARBA00004370"/>
    </source>
</evidence>
<dbReference type="InterPro" id="IPR050671">
    <property type="entry name" value="CD300_family_receptors"/>
</dbReference>
<dbReference type="GO" id="GO:0004888">
    <property type="term" value="F:transmembrane signaling receptor activity"/>
    <property type="evidence" value="ECO:0007669"/>
    <property type="project" value="TreeGrafter"/>
</dbReference>
<dbReference type="GeneTree" id="ENSGT00940000175426"/>
<name>A0A3Q3C4G8_HAPBU</name>
<dbReference type="InterPro" id="IPR013783">
    <property type="entry name" value="Ig-like_fold"/>
</dbReference>
<dbReference type="SUPFAM" id="SSF48726">
    <property type="entry name" value="Immunoglobulin"/>
    <property type="match status" value="1"/>
</dbReference>
<keyword evidence="4" id="KW-1133">Transmembrane helix</keyword>
<keyword evidence="2 4" id="KW-0812">Transmembrane</keyword>
<keyword evidence="3 4" id="KW-0472">Membrane</keyword>
<comment type="subcellular location">
    <subcellularLocation>
        <location evidence="1">Membrane</location>
    </subcellularLocation>
</comment>
<dbReference type="Ensembl" id="ENSHBUT00000021307.1">
    <property type="protein sequence ID" value="ENSHBUP00000013551.1"/>
    <property type="gene ID" value="ENSHBUG00000015347.1"/>
</dbReference>
<protein>
    <recommendedName>
        <fullName evidence="5">Immunoglobulin V-set domain-containing protein</fullName>
    </recommendedName>
</protein>
<dbReference type="STRING" id="8153.ENSHBUP00000013551"/>
<feature type="domain" description="Immunoglobulin V-set" evidence="5">
    <location>
        <begin position="28"/>
        <end position="107"/>
    </location>
</feature>
<dbReference type="InterPro" id="IPR013106">
    <property type="entry name" value="Ig_V-set"/>
</dbReference>
<reference evidence="6" key="1">
    <citation type="submission" date="2025-08" db="UniProtKB">
        <authorList>
            <consortium name="Ensembl"/>
        </authorList>
    </citation>
    <scope>IDENTIFICATION</scope>
</reference>
<evidence type="ECO:0000256" key="2">
    <source>
        <dbReference type="ARBA" id="ARBA00022692"/>
    </source>
</evidence>
<keyword evidence="7" id="KW-1185">Reference proteome</keyword>
<dbReference type="PANTHER" id="PTHR11860:SF87">
    <property type="entry name" value="CMRF35-LIKE MOLECULE 8"/>
    <property type="match status" value="1"/>
</dbReference>
<evidence type="ECO:0000259" key="5">
    <source>
        <dbReference type="Pfam" id="PF07686"/>
    </source>
</evidence>
<dbReference type="AlphaFoldDB" id="A0A3Q3C4G8"/>
<feature type="transmembrane region" description="Helical" evidence="4">
    <location>
        <begin position="6"/>
        <end position="26"/>
    </location>
</feature>
<accession>A0A3Q3C4G8</accession>
<reference evidence="6" key="2">
    <citation type="submission" date="2025-09" db="UniProtKB">
        <authorList>
            <consortium name="Ensembl"/>
        </authorList>
    </citation>
    <scope>IDENTIFICATION</scope>
</reference>
<dbReference type="Pfam" id="PF07686">
    <property type="entry name" value="V-set"/>
    <property type="match status" value="1"/>
</dbReference>
<dbReference type="InterPro" id="IPR036179">
    <property type="entry name" value="Ig-like_dom_sf"/>
</dbReference>
<evidence type="ECO:0000256" key="4">
    <source>
        <dbReference type="SAM" id="Phobius"/>
    </source>
</evidence>
<dbReference type="Gene3D" id="2.60.40.10">
    <property type="entry name" value="Immunoglobulins"/>
    <property type="match status" value="1"/>
</dbReference>
<organism evidence="6 7">
    <name type="scientific">Haplochromis burtoni</name>
    <name type="common">Burton's mouthbrooder</name>
    <name type="synonym">Chromis burtoni</name>
    <dbReference type="NCBI Taxonomy" id="8153"/>
    <lineage>
        <taxon>Eukaryota</taxon>
        <taxon>Metazoa</taxon>
        <taxon>Chordata</taxon>
        <taxon>Craniata</taxon>
        <taxon>Vertebrata</taxon>
        <taxon>Euteleostomi</taxon>
        <taxon>Actinopterygii</taxon>
        <taxon>Neopterygii</taxon>
        <taxon>Teleostei</taxon>
        <taxon>Neoteleostei</taxon>
        <taxon>Acanthomorphata</taxon>
        <taxon>Ovalentaria</taxon>
        <taxon>Cichlomorphae</taxon>
        <taxon>Cichliformes</taxon>
        <taxon>Cichlidae</taxon>
        <taxon>African cichlids</taxon>
        <taxon>Pseudocrenilabrinae</taxon>
        <taxon>Haplochromini</taxon>
        <taxon>Haplochromis</taxon>
    </lineage>
</organism>